<feature type="compositionally biased region" description="Gly residues" evidence="1">
    <location>
        <begin position="1"/>
        <end position="13"/>
    </location>
</feature>
<protein>
    <submittedName>
        <fullName evidence="2">Uncharacterized protein</fullName>
    </submittedName>
</protein>
<gene>
    <name evidence="2" type="ORF">EYF80_026084</name>
</gene>
<name>A0A4Z2HD21_9TELE</name>
<dbReference type="Proteomes" id="UP000314294">
    <property type="component" value="Unassembled WGS sequence"/>
</dbReference>
<reference evidence="2 3" key="1">
    <citation type="submission" date="2019-03" db="EMBL/GenBank/DDBJ databases">
        <title>First draft genome of Liparis tanakae, snailfish: a comprehensive survey of snailfish specific genes.</title>
        <authorList>
            <person name="Kim W."/>
            <person name="Song I."/>
            <person name="Jeong J.-H."/>
            <person name="Kim D."/>
            <person name="Kim S."/>
            <person name="Ryu S."/>
            <person name="Song J.Y."/>
            <person name="Lee S.K."/>
        </authorList>
    </citation>
    <scope>NUCLEOTIDE SEQUENCE [LARGE SCALE GENOMIC DNA]</scope>
    <source>
        <tissue evidence="2">Muscle</tissue>
    </source>
</reference>
<sequence length="99" mass="10594">MWGMGYGQTGQGGAFSPHATVSTKEPLGCAFKTVIKEQRTSKAPPNYSLSYDLQSVTGPALQSMHSYSVSGEVTDEVWLTNQTSSSCIGLLKRADCTLD</sequence>
<proteinExistence type="predicted"/>
<dbReference type="AlphaFoldDB" id="A0A4Z2HD21"/>
<dbReference type="EMBL" id="SRLO01000268">
    <property type="protein sequence ID" value="TNN63666.1"/>
    <property type="molecule type" value="Genomic_DNA"/>
</dbReference>
<keyword evidence="3" id="KW-1185">Reference proteome</keyword>
<evidence type="ECO:0000256" key="1">
    <source>
        <dbReference type="SAM" id="MobiDB-lite"/>
    </source>
</evidence>
<comment type="caution">
    <text evidence="2">The sequence shown here is derived from an EMBL/GenBank/DDBJ whole genome shotgun (WGS) entry which is preliminary data.</text>
</comment>
<feature type="region of interest" description="Disordered" evidence="1">
    <location>
        <begin position="1"/>
        <end position="20"/>
    </location>
</feature>
<evidence type="ECO:0000313" key="3">
    <source>
        <dbReference type="Proteomes" id="UP000314294"/>
    </source>
</evidence>
<organism evidence="2 3">
    <name type="scientific">Liparis tanakae</name>
    <name type="common">Tanaka's snailfish</name>
    <dbReference type="NCBI Taxonomy" id="230148"/>
    <lineage>
        <taxon>Eukaryota</taxon>
        <taxon>Metazoa</taxon>
        <taxon>Chordata</taxon>
        <taxon>Craniata</taxon>
        <taxon>Vertebrata</taxon>
        <taxon>Euteleostomi</taxon>
        <taxon>Actinopterygii</taxon>
        <taxon>Neopterygii</taxon>
        <taxon>Teleostei</taxon>
        <taxon>Neoteleostei</taxon>
        <taxon>Acanthomorphata</taxon>
        <taxon>Eupercaria</taxon>
        <taxon>Perciformes</taxon>
        <taxon>Cottioidei</taxon>
        <taxon>Cottales</taxon>
        <taxon>Liparidae</taxon>
        <taxon>Liparis</taxon>
    </lineage>
</organism>
<evidence type="ECO:0000313" key="2">
    <source>
        <dbReference type="EMBL" id="TNN63666.1"/>
    </source>
</evidence>
<accession>A0A4Z2HD21</accession>